<dbReference type="InterPro" id="IPR050808">
    <property type="entry name" value="Phage_Integrase"/>
</dbReference>
<evidence type="ECO:0000259" key="7">
    <source>
        <dbReference type="PROSITE" id="PS51900"/>
    </source>
</evidence>
<evidence type="ECO:0000256" key="3">
    <source>
        <dbReference type="ARBA" id="ARBA00023125"/>
    </source>
</evidence>
<dbReference type="GO" id="GO:0015074">
    <property type="term" value="P:DNA integration"/>
    <property type="evidence" value="ECO:0007669"/>
    <property type="project" value="UniProtKB-KW"/>
</dbReference>
<dbReference type="InterPro" id="IPR038488">
    <property type="entry name" value="Integrase_DNA-bd_sf"/>
</dbReference>
<reference evidence="8 9" key="1">
    <citation type="journal article" date="2013" name="Int. J. Syst. Evol. Microbiol.">
        <title>Hoeflea suaedae sp. nov., an endophytic bacterium isolated from the root of the halophyte Suaeda maritima.</title>
        <authorList>
            <person name="Chung E.J."/>
            <person name="Park J.A."/>
            <person name="Pramanik P."/>
            <person name="Bibi F."/>
            <person name="Jeon C.O."/>
            <person name="Chung Y.R."/>
        </authorList>
    </citation>
    <scope>NUCLEOTIDE SEQUENCE [LARGE SCALE GENOMIC DNA]</scope>
    <source>
        <strain evidence="8 9">YC6898</strain>
    </source>
</reference>
<dbReference type="Proteomes" id="UP000295131">
    <property type="component" value="Unassembled WGS sequence"/>
</dbReference>
<dbReference type="RefSeq" id="WP_133282950.1">
    <property type="nucleotide sequence ID" value="NZ_SMSI01000001.1"/>
</dbReference>
<feature type="domain" description="Core-binding (CB)" evidence="7">
    <location>
        <begin position="103"/>
        <end position="192"/>
    </location>
</feature>
<dbReference type="Pfam" id="PF22022">
    <property type="entry name" value="Phage_int_M"/>
    <property type="match status" value="1"/>
</dbReference>
<dbReference type="PANTHER" id="PTHR30629:SF2">
    <property type="entry name" value="PROPHAGE INTEGRASE INTS-RELATED"/>
    <property type="match status" value="1"/>
</dbReference>
<dbReference type="AlphaFoldDB" id="A0A4V3A7D1"/>
<dbReference type="Gene3D" id="3.30.160.390">
    <property type="entry name" value="Integrase, DNA-binding domain"/>
    <property type="match status" value="1"/>
</dbReference>
<dbReference type="GO" id="GO:0003677">
    <property type="term" value="F:DNA binding"/>
    <property type="evidence" value="ECO:0007669"/>
    <property type="project" value="UniProtKB-UniRule"/>
</dbReference>
<accession>A0A4V3A7D1</accession>
<dbReference type="EMBL" id="SMSI01000001">
    <property type="protein sequence ID" value="TDH38115.1"/>
    <property type="molecule type" value="Genomic_DNA"/>
</dbReference>
<dbReference type="Gene3D" id="1.10.150.130">
    <property type="match status" value="1"/>
</dbReference>
<dbReference type="Pfam" id="PF00589">
    <property type="entry name" value="Phage_integrase"/>
    <property type="match status" value="1"/>
</dbReference>
<keyword evidence="3 5" id="KW-0238">DNA-binding</keyword>
<keyword evidence="2" id="KW-0229">DNA integration</keyword>
<dbReference type="SUPFAM" id="SSF56349">
    <property type="entry name" value="DNA breaking-rejoining enzymes"/>
    <property type="match status" value="1"/>
</dbReference>
<name>A0A4V3A7D1_9HYPH</name>
<dbReference type="PANTHER" id="PTHR30629">
    <property type="entry name" value="PROPHAGE INTEGRASE"/>
    <property type="match status" value="1"/>
</dbReference>
<dbReference type="InterPro" id="IPR044068">
    <property type="entry name" value="CB"/>
</dbReference>
<gene>
    <name evidence="8" type="ORF">E2A64_03025</name>
</gene>
<keyword evidence="9" id="KW-1185">Reference proteome</keyword>
<dbReference type="PROSITE" id="PS51900">
    <property type="entry name" value="CB"/>
    <property type="match status" value="1"/>
</dbReference>
<protein>
    <submittedName>
        <fullName evidence="8">Site-specific integrase</fullName>
    </submittedName>
</protein>
<evidence type="ECO:0000259" key="6">
    <source>
        <dbReference type="PROSITE" id="PS51898"/>
    </source>
</evidence>
<evidence type="ECO:0000313" key="8">
    <source>
        <dbReference type="EMBL" id="TDH38115.1"/>
    </source>
</evidence>
<dbReference type="InterPro" id="IPR053876">
    <property type="entry name" value="Phage_int_M"/>
</dbReference>
<dbReference type="Pfam" id="PF13356">
    <property type="entry name" value="Arm-DNA-bind_3"/>
    <property type="match status" value="1"/>
</dbReference>
<evidence type="ECO:0000256" key="4">
    <source>
        <dbReference type="ARBA" id="ARBA00023172"/>
    </source>
</evidence>
<dbReference type="InterPro" id="IPR002104">
    <property type="entry name" value="Integrase_catalytic"/>
</dbReference>
<sequence length="435" mass="48238">MAKLTTDLLKRSMPEKGKRLELRDDEESGLIFRVTEKGKRSWSVRYVNASGEHRRKSIGPFPSISLSRAREEARKIKGAVAGGADLVQDTRLARAEAMTKRLRTLEGLAESYFADATLGLHRPNARGAKRDSTLREERRVFDKLIKKDMGALPLADIKRADIQALVSRLSKKAPSNGRHARNVIRQLMSYALSKDLIPANPAHDIAVITPTPRERVLDDDEIRAIWRACAQPGAVEKLALSIEMGIALRFALATLQRGGEVIGAHWDEIDLDRRLWTVPATRMKGKRPHVVPLSDIATGLLFKAKEAMGAEGHVFKSSAEERGHFDRHAFTRAMSRLTSALKIPRATPHDFRRTGATNLTSERIGIPRFVVSQVLAHSGDTGGSAVVTGRHYDLYDYLAEKRRALDAWGALLTEIVSGESRSENVIPLTSVERSS</sequence>
<dbReference type="OrthoDB" id="7615137at2"/>
<evidence type="ECO:0000313" key="9">
    <source>
        <dbReference type="Proteomes" id="UP000295131"/>
    </source>
</evidence>
<dbReference type="InterPro" id="IPR010998">
    <property type="entry name" value="Integrase_recombinase_N"/>
</dbReference>
<feature type="domain" description="Tyr recombinase" evidence="6">
    <location>
        <begin position="212"/>
        <end position="406"/>
    </location>
</feature>
<evidence type="ECO:0000256" key="5">
    <source>
        <dbReference type="PROSITE-ProRule" id="PRU01248"/>
    </source>
</evidence>
<comment type="similarity">
    <text evidence="1">Belongs to the 'phage' integrase family.</text>
</comment>
<proteinExistence type="inferred from homology"/>
<comment type="caution">
    <text evidence="8">The sequence shown here is derived from an EMBL/GenBank/DDBJ whole genome shotgun (WGS) entry which is preliminary data.</text>
</comment>
<dbReference type="CDD" id="cd00801">
    <property type="entry name" value="INT_P4_C"/>
    <property type="match status" value="1"/>
</dbReference>
<dbReference type="Gene3D" id="1.10.443.10">
    <property type="entry name" value="Intergrase catalytic core"/>
    <property type="match status" value="1"/>
</dbReference>
<evidence type="ECO:0000256" key="1">
    <source>
        <dbReference type="ARBA" id="ARBA00008857"/>
    </source>
</evidence>
<dbReference type="InterPro" id="IPR025166">
    <property type="entry name" value="Integrase_DNA_bind_dom"/>
</dbReference>
<dbReference type="GO" id="GO:0006310">
    <property type="term" value="P:DNA recombination"/>
    <property type="evidence" value="ECO:0007669"/>
    <property type="project" value="UniProtKB-KW"/>
</dbReference>
<dbReference type="InterPro" id="IPR011010">
    <property type="entry name" value="DNA_brk_join_enz"/>
</dbReference>
<evidence type="ECO:0000256" key="2">
    <source>
        <dbReference type="ARBA" id="ARBA00022908"/>
    </source>
</evidence>
<keyword evidence="4" id="KW-0233">DNA recombination</keyword>
<organism evidence="8 9">
    <name type="scientific">Pseudohoeflea suaedae</name>
    <dbReference type="NCBI Taxonomy" id="877384"/>
    <lineage>
        <taxon>Bacteria</taxon>
        <taxon>Pseudomonadati</taxon>
        <taxon>Pseudomonadota</taxon>
        <taxon>Alphaproteobacteria</taxon>
        <taxon>Hyphomicrobiales</taxon>
        <taxon>Rhizobiaceae</taxon>
        <taxon>Pseudohoeflea</taxon>
    </lineage>
</organism>
<dbReference type="InterPro" id="IPR013762">
    <property type="entry name" value="Integrase-like_cat_sf"/>
</dbReference>
<dbReference type="PROSITE" id="PS51898">
    <property type="entry name" value="TYR_RECOMBINASE"/>
    <property type="match status" value="1"/>
</dbReference>